<evidence type="ECO:0000313" key="1">
    <source>
        <dbReference type="EMBL" id="TFK68001.1"/>
    </source>
</evidence>
<keyword evidence="2" id="KW-1185">Reference proteome</keyword>
<reference evidence="1 2" key="1">
    <citation type="journal article" date="2019" name="Nat. Ecol. Evol.">
        <title>Megaphylogeny resolves global patterns of mushroom evolution.</title>
        <authorList>
            <person name="Varga T."/>
            <person name="Krizsan K."/>
            <person name="Foldi C."/>
            <person name="Dima B."/>
            <person name="Sanchez-Garcia M."/>
            <person name="Sanchez-Ramirez S."/>
            <person name="Szollosi G.J."/>
            <person name="Szarkandi J.G."/>
            <person name="Papp V."/>
            <person name="Albert L."/>
            <person name="Andreopoulos W."/>
            <person name="Angelini C."/>
            <person name="Antonin V."/>
            <person name="Barry K.W."/>
            <person name="Bougher N.L."/>
            <person name="Buchanan P."/>
            <person name="Buyck B."/>
            <person name="Bense V."/>
            <person name="Catcheside P."/>
            <person name="Chovatia M."/>
            <person name="Cooper J."/>
            <person name="Damon W."/>
            <person name="Desjardin D."/>
            <person name="Finy P."/>
            <person name="Geml J."/>
            <person name="Haridas S."/>
            <person name="Hughes K."/>
            <person name="Justo A."/>
            <person name="Karasinski D."/>
            <person name="Kautmanova I."/>
            <person name="Kiss B."/>
            <person name="Kocsube S."/>
            <person name="Kotiranta H."/>
            <person name="LaButti K.M."/>
            <person name="Lechner B.E."/>
            <person name="Liimatainen K."/>
            <person name="Lipzen A."/>
            <person name="Lukacs Z."/>
            <person name="Mihaltcheva S."/>
            <person name="Morgado L.N."/>
            <person name="Niskanen T."/>
            <person name="Noordeloos M.E."/>
            <person name="Ohm R.A."/>
            <person name="Ortiz-Santana B."/>
            <person name="Ovrebo C."/>
            <person name="Racz N."/>
            <person name="Riley R."/>
            <person name="Savchenko A."/>
            <person name="Shiryaev A."/>
            <person name="Soop K."/>
            <person name="Spirin V."/>
            <person name="Szebenyi C."/>
            <person name="Tomsovsky M."/>
            <person name="Tulloss R.E."/>
            <person name="Uehling J."/>
            <person name="Grigoriev I.V."/>
            <person name="Vagvolgyi C."/>
            <person name="Papp T."/>
            <person name="Martin F.M."/>
            <person name="Miettinen O."/>
            <person name="Hibbett D.S."/>
            <person name="Nagy L.G."/>
        </authorList>
    </citation>
    <scope>NUCLEOTIDE SEQUENCE [LARGE SCALE GENOMIC DNA]</scope>
    <source>
        <strain evidence="1 2">NL-1719</strain>
    </source>
</reference>
<proteinExistence type="predicted"/>
<protein>
    <submittedName>
        <fullName evidence="1">Uncharacterized protein</fullName>
    </submittedName>
</protein>
<gene>
    <name evidence="1" type="ORF">BDN72DRAFT_898506</name>
</gene>
<organism evidence="1 2">
    <name type="scientific">Pluteus cervinus</name>
    <dbReference type="NCBI Taxonomy" id="181527"/>
    <lineage>
        <taxon>Eukaryota</taxon>
        <taxon>Fungi</taxon>
        <taxon>Dikarya</taxon>
        <taxon>Basidiomycota</taxon>
        <taxon>Agaricomycotina</taxon>
        <taxon>Agaricomycetes</taxon>
        <taxon>Agaricomycetidae</taxon>
        <taxon>Agaricales</taxon>
        <taxon>Pluteineae</taxon>
        <taxon>Pluteaceae</taxon>
        <taxon>Pluteus</taxon>
    </lineage>
</organism>
<evidence type="ECO:0000313" key="2">
    <source>
        <dbReference type="Proteomes" id="UP000308600"/>
    </source>
</evidence>
<dbReference type="EMBL" id="ML208362">
    <property type="protein sequence ID" value="TFK68001.1"/>
    <property type="molecule type" value="Genomic_DNA"/>
</dbReference>
<sequence length="86" mass="9827">MLARIAARRVPRLATAVPMRFKSSGVEGSVAQSREFGKKEKAHEDQYVHQHEVAQLKKLREQIEKKKTELDALEKEQADLEKKGSQ</sequence>
<accession>A0ACD3AQJ7</accession>
<name>A0ACD3AQJ7_9AGAR</name>
<dbReference type="Proteomes" id="UP000308600">
    <property type="component" value="Unassembled WGS sequence"/>
</dbReference>